<evidence type="ECO:0000259" key="1">
    <source>
        <dbReference type="Pfam" id="PF19054"/>
    </source>
</evidence>
<evidence type="ECO:0000313" key="3">
    <source>
        <dbReference type="Proteomes" id="UP000634660"/>
    </source>
</evidence>
<reference evidence="2" key="1">
    <citation type="journal article" date="2014" name="Int. J. Syst. Evol. Microbiol.">
        <title>Complete genome sequence of Corynebacterium casei LMG S-19264T (=DSM 44701T), isolated from a smear-ripened cheese.</title>
        <authorList>
            <consortium name="US DOE Joint Genome Institute (JGI-PGF)"/>
            <person name="Walter F."/>
            <person name="Albersmeier A."/>
            <person name="Kalinowski J."/>
            <person name="Ruckert C."/>
        </authorList>
    </citation>
    <scope>NUCLEOTIDE SEQUENCE</scope>
    <source>
        <strain evidence="2">JCM 4834</strain>
    </source>
</reference>
<dbReference type="AlphaFoldDB" id="A0A918RDI8"/>
<dbReference type="InterPro" id="IPR043917">
    <property type="entry name" value="DUF5753"/>
</dbReference>
<organism evidence="2 3">
    <name type="scientific">Streptomyces subrutilus</name>
    <dbReference type="NCBI Taxonomy" id="36818"/>
    <lineage>
        <taxon>Bacteria</taxon>
        <taxon>Bacillati</taxon>
        <taxon>Actinomycetota</taxon>
        <taxon>Actinomycetes</taxon>
        <taxon>Kitasatosporales</taxon>
        <taxon>Streptomycetaceae</taxon>
        <taxon>Streptomyces</taxon>
    </lineage>
</organism>
<proteinExistence type="predicted"/>
<protein>
    <submittedName>
        <fullName evidence="2">Transcriptional regulator</fullName>
    </submittedName>
</protein>
<dbReference type="CDD" id="cd00093">
    <property type="entry name" value="HTH_XRE"/>
    <property type="match status" value="1"/>
</dbReference>
<dbReference type="Pfam" id="PF19054">
    <property type="entry name" value="DUF5753"/>
    <property type="match status" value="1"/>
</dbReference>
<dbReference type="EMBL" id="BMVX01000040">
    <property type="protein sequence ID" value="GGZ95805.1"/>
    <property type="molecule type" value="Genomic_DNA"/>
</dbReference>
<sequence>MRWASGKWWWWVVPSRKDPDASANVPSFYGAELRYKRECAGLTLEQLAEGSFRGVPFLSQIERGERRMPLDLAQHVDGKLGTDGFFERRCEDARKARQSDHAEYFADVAEMEPYAETIEEWAPMLVPGLLQTPDYARAIGRAAMPRAADATIERMVAARMGRSKLFDGERPPEFWAVLDESLIRRPVLPRPQMAELLEHILLVVRRTRSILQVVPQTAAAHSLMMGMVKVMTFSDAPPVVYVESLHSGQLIDFPALVKQYRRSYDLLRAAALPPEASLALIDAAAEDYRNGDQRR</sequence>
<dbReference type="GO" id="GO:0003677">
    <property type="term" value="F:DNA binding"/>
    <property type="evidence" value="ECO:0007669"/>
    <property type="project" value="InterPro"/>
</dbReference>
<comment type="caution">
    <text evidence="2">The sequence shown here is derived from an EMBL/GenBank/DDBJ whole genome shotgun (WGS) entry which is preliminary data.</text>
</comment>
<feature type="domain" description="DUF5753" evidence="1">
    <location>
        <begin position="105"/>
        <end position="282"/>
    </location>
</feature>
<evidence type="ECO:0000313" key="2">
    <source>
        <dbReference type="EMBL" id="GGZ95805.1"/>
    </source>
</evidence>
<reference evidence="2" key="2">
    <citation type="submission" date="2020-09" db="EMBL/GenBank/DDBJ databases">
        <authorList>
            <person name="Sun Q."/>
            <person name="Ohkuma M."/>
        </authorList>
    </citation>
    <scope>NUCLEOTIDE SEQUENCE</scope>
    <source>
        <strain evidence="2">JCM 4834</strain>
    </source>
</reference>
<gene>
    <name evidence="2" type="ORF">GCM10010371_64790</name>
</gene>
<dbReference type="InterPro" id="IPR010982">
    <property type="entry name" value="Lambda_DNA-bd_dom_sf"/>
</dbReference>
<accession>A0A918RDI8</accession>
<name>A0A918RDI8_9ACTN</name>
<dbReference type="Gene3D" id="1.10.260.40">
    <property type="entry name" value="lambda repressor-like DNA-binding domains"/>
    <property type="match status" value="1"/>
</dbReference>
<dbReference type="Proteomes" id="UP000634660">
    <property type="component" value="Unassembled WGS sequence"/>
</dbReference>
<dbReference type="InterPro" id="IPR001387">
    <property type="entry name" value="Cro/C1-type_HTH"/>
</dbReference>
<dbReference type="SUPFAM" id="SSF47413">
    <property type="entry name" value="lambda repressor-like DNA-binding domains"/>
    <property type="match status" value="1"/>
</dbReference>